<keyword evidence="2" id="KW-1185">Reference proteome</keyword>
<sequence>MADGRDFSEIAADMPEEEEIVFDGSMKAAEAAALTSLMHDSAFLTRCTRRCGPEAVELAQQVYEQLSSQEEAVGMAVEAVVTKYGAPHLRPTDIQSRSEQDTACWSLINLLKYAAAEVKDSKSG</sequence>
<gene>
    <name evidence="1" type="ORF">SCF082_LOCUS12377</name>
</gene>
<proteinExistence type="predicted"/>
<reference evidence="1 2" key="1">
    <citation type="submission" date="2024-02" db="EMBL/GenBank/DDBJ databases">
        <authorList>
            <person name="Chen Y."/>
            <person name="Shah S."/>
            <person name="Dougan E. K."/>
            <person name="Thang M."/>
            <person name="Chan C."/>
        </authorList>
    </citation>
    <scope>NUCLEOTIDE SEQUENCE [LARGE SCALE GENOMIC DNA]</scope>
</reference>
<protein>
    <submittedName>
        <fullName evidence="1">Sensitivity to high expression protein 10</fullName>
    </submittedName>
</protein>
<comment type="caution">
    <text evidence="1">The sequence shown here is derived from an EMBL/GenBank/DDBJ whole genome shotgun (WGS) entry which is preliminary data.</text>
</comment>
<evidence type="ECO:0000313" key="1">
    <source>
        <dbReference type="EMBL" id="CAK9014565.1"/>
    </source>
</evidence>
<evidence type="ECO:0000313" key="2">
    <source>
        <dbReference type="Proteomes" id="UP001642464"/>
    </source>
</evidence>
<accession>A0ABP0JJG6</accession>
<dbReference type="EMBL" id="CAXAMM010007524">
    <property type="protein sequence ID" value="CAK9014565.1"/>
    <property type="molecule type" value="Genomic_DNA"/>
</dbReference>
<dbReference type="Proteomes" id="UP001642464">
    <property type="component" value="Unassembled WGS sequence"/>
</dbReference>
<organism evidence="1 2">
    <name type="scientific">Durusdinium trenchii</name>
    <dbReference type="NCBI Taxonomy" id="1381693"/>
    <lineage>
        <taxon>Eukaryota</taxon>
        <taxon>Sar</taxon>
        <taxon>Alveolata</taxon>
        <taxon>Dinophyceae</taxon>
        <taxon>Suessiales</taxon>
        <taxon>Symbiodiniaceae</taxon>
        <taxon>Durusdinium</taxon>
    </lineage>
</organism>
<name>A0ABP0JJG6_9DINO</name>